<accession>A0AAN6T2W3</accession>
<reference evidence="2" key="1">
    <citation type="journal article" date="2023" name="Mol. Phylogenet. Evol.">
        <title>Genome-scale phylogeny and comparative genomics of the fungal order Sordariales.</title>
        <authorList>
            <person name="Hensen N."/>
            <person name="Bonometti L."/>
            <person name="Westerberg I."/>
            <person name="Brannstrom I.O."/>
            <person name="Guillou S."/>
            <person name="Cros-Aarteil S."/>
            <person name="Calhoun S."/>
            <person name="Haridas S."/>
            <person name="Kuo A."/>
            <person name="Mondo S."/>
            <person name="Pangilinan J."/>
            <person name="Riley R."/>
            <person name="LaButti K."/>
            <person name="Andreopoulos B."/>
            <person name="Lipzen A."/>
            <person name="Chen C."/>
            <person name="Yan M."/>
            <person name="Daum C."/>
            <person name="Ng V."/>
            <person name="Clum A."/>
            <person name="Steindorff A."/>
            <person name="Ohm R.A."/>
            <person name="Martin F."/>
            <person name="Silar P."/>
            <person name="Natvig D.O."/>
            <person name="Lalanne C."/>
            <person name="Gautier V."/>
            <person name="Ament-Velasquez S.L."/>
            <person name="Kruys A."/>
            <person name="Hutchinson M.I."/>
            <person name="Powell A.J."/>
            <person name="Barry K."/>
            <person name="Miller A.N."/>
            <person name="Grigoriev I.V."/>
            <person name="Debuchy R."/>
            <person name="Gladieux P."/>
            <person name="Hiltunen Thoren M."/>
            <person name="Johannesson H."/>
        </authorList>
    </citation>
    <scope>NUCLEOTIDE SEQUENCE</scope>
    <source>
        <strain evidence="2">CBS 757.83</strain>
    </source>
</reference>
<dbReference type="Proteomes" id="UP001305647">
    <property type="component" value="Unassembled WGS sequence"/>
</dbReference>
<feature type="region of interest" description="Disordered" evidence="1">
    <location>
        <begin position="131"/>
        <end position="164"/>
    </location>
</feature>
<evidence type="ECO:0000256" key="1">
    <source>
        <dbReference type="SAM" id="MobiDB-lite"/>
    </source>
</evidence>
<feature type="region of interest" description="Disordered" evidence="1">
    <location>
        <begin position="1"/>
        <end position="21"/>
    </location>
</feature>
<dbReference type="AlphaFoldDB" id="A0AAN6T2W3"/>
<name>A0AAN6T2W3_9PEZI</name>
<dbReference type="EMBL" id="MU863632">
    <property type="protein sequence ID" value="KAK4102089.1"/>
    <property type="molecule type" value="Genomic_DNA"/>
</dbReference>
<sequence>MPRKHSPRALPGSCTHSDTLTSQHGIDPKYVSCPMRGPAGPGACLTPLRVVNEAVSAVLKFFTRLCRPVSMLWGGVSRAFLPSHPARTIKLSRPRGCETPGAEIRGLGRVEKHSGRSRCLNTKHNGFHIDTQPFMPKQRFHTPPCGSAKGPSLGRAHQTSDHGKVDASSIPFPLMLFLPGLAAHRNAAP</sequence>
<evidence type="ECO:0000313" key="2">
    <source>
        <dbReference type="EMBL" id="KAK4102089.1"/>
    </source>
</evidence>
<keyword evidence="3" id="KW-1185">Reference proteome</keyword>
<organism evidence="2 3">
    <name type="scientific">Parathielavia hyrcaniae</name>
    <dbReference type="NCBI Taxonomy" id="113614"/>
    <lineage>
        <taxon>Eukaryota</taxon>
        <taxon>Fungi</taxon>
        <taxon>Dikarya</taxon>
        <taxon>Ascomycota</taxon>
        <taxon>Pezizomycotina</taxon>
        <taxon>Sordariomycetes</taxon>
        <taxon>Sordariomycetidae</taxon>
        <taxon>Sordariales</taxon>
        <taxon>Chaetomiaceae</taxon>
        <taxon>Parathielavia</taxon>
    </lineage>
</organism>
<protein>
    <submittedName>
        <fullName evidence="2">Uncharacterized protein</fullName>
    </submittedName>
</protein>
<proteinExistence type="predicted"/>
<reference evidence="2" key="2">
    <citation type="submission" date="2023-05" db="EMBL/GenBank/DDBJ databases">
        <authorList>
            <consortium name="Lawrence Berkeley National Laboratory"/>
            <person name="Steindorff A."/>
            <person name="Hensen N."/>
            <person name="Bonometti L."/>
            <person name="Westerberg I."/>
            <person name="Brannstrom I.O."/>
            <person name="Guillou S."/>
            <person name="Cros-Aarteil S."/>
            <person name="Calhoun S."/>
            <person name="Haridas S."/>
            <person name="Kuo A."/>
            <person name="Mondo S."/>
            <person name="Pangilinan J."/>
            <person name="Riley R."/>
            <person name="Labutti K."/>
            <person name="Andreopoulos B."/>
            <person name="Lipzen A."/>
            <person name="Chen C."/>
            <person name="Yanf M."/>
            <person name="Daum C."/>
            <person name="Ng V."/>
            <person name="Clum A."/>
            <person name="Ohm R."/>
            <person name="Martin F."/>
            <person name="Silar P."/>
            <person name="Natvig D."/>
            <person name="Lalanne C."/>
            <person name="Gautier V."/>
            <person name="Ament-Velasquez S.L."/>
            <person name="Kruys A."/>
            <person name="Hutchinson M.I."/>
            <person name="Powell A.J."/>
            <person name="Barry K."/>
            <person name="Miller A.N."/>
            <person name="Grigoriev I.V."/>
            <person name="Debuchy R."/>
            <person name="Gladieux P."/>
            <person name="Thoren M.H."/>
            <person name="Johannesson H."/>
        </authorList>
    </citation>
    <scope>NUCLEOTIDE SEQUENCE</scope>
    <source>
        <strain evidence="2">CBS 757.83</strain>
    </source>
</reference>
<comment type="caution">
    <text evidence="2">The sequence shown here is derived from an EMBL/GenBank/DDBJ whole genome shotgun (WGS) entry which is preliminary data.</text>
</comment>
<evidence type="ECO:0000313" key="3">
    <source>
        <dbReference type="Proteomes" id="UP001305647"/>
    </source>
</evidence>
<gene>
    <name evidence="2" type="ORF">N658DRAFT_495436</name>
</gene>